<evidence type="ECO:0000313" key="2">
    <source>
        <dbReference type="Proteomes" id="UP000792457"/>
    </source>
</evidence>
<dbReference type="AlphaFoldDB" id="A0A8K0JU19"/>
<comment type="caution">
    <text evidence="1">The sequence shown here is derived from an EMBL/GenBank/DDBJ whole genome shotgun (WGS) entry which is preliminary data.</text>
</comment>
<reference evidence="1" key="1">
    <citation type="submission" date="2013-04" db="EMBL/GenBank/DDBJ databases">
        <authorList>
            <person name="Qu J."/>
            <person name="Murali S.C."/>
            <person name="Bandaranaike D."/>
            <person name="Bellair M."/>
            <person name="Blankenburg K."/>
            <person name="Chao H."/>
            <person name="Dinh H."/>
            <person name="Doddapaneni H."/>
            <person name="Downs B."/>
            <person name="Dugan-Rocha S."/>
            <person name="Elkadiri S."/>
            <person name="Gnanaolivu R.D."/>
            <person name="Hernandez B."/>
            <person name="Javaid M."/>
            <person name="Jayaseelan J.C."/>
            <person name="Lee S."/>
            <person name="Li M."/>
            <person name="Ming W."/>
            <person name="Munidasa M."/>
            <person name="Muniz J."/>
            <person name="Nguyen L."/>
            <person name="Ongeri F."/>
            <person name="Osuji N."/>
            <person name="Pu L.-L."/>
            <person name="Puazo M."/>
            <person name="Qu C."/>
            <person name="Quiroz J."/>
            <person name="Raj R."/>
            <person name="Weissenberger G."/>
            <person name="Xin Y."/>
            <person name="Zou X."/>
            <person name="Han Y."/>
            <person name="Richards S."/>
            <person name="Worley K."/>
            <person name="Muzny D."/>
            <person name="Gibbs R."/>
        </authorList>
    </citation>
    <scope>NUCLEOTIDE SEQUENCE</scope>
    <source>
        <strain evidence="1">Sampled in the wild</strain>
    </source>
</reference>
<gene>
    <name evidence="1" type="ORF">J437_LFUL002469</name>
</gene>
<proteinExistence type="predicted"/>
<dbReference type="Gene3D" id="3.30.200.20">
    <property type="entry name" value="Phosphorylase Kinase, domain 1"/>
    <property type="match status" value="1"/>
</dbReference>
<dbReference type="Proteomes" id="UP000792457">
    <property type="component" value="Unassembled WGS sequence"/>
</dbReference>
<dbReference type="EMBL" id="KZ308117">
    <property type="protein sequence ID" value="KAG8221910.1"/>
    <property type="molecule type" value="Genomic_DNA"/>
</dbReference>
<name>A0A8K0JU19_LADFU</name>
<reference evidence="1" key="2">
    <citation type="submission" date="2017-10" db="EMBL/GenBank/DDBJ databases">
        <title>Ladona fulva Genome sequencing and assembly.</title>
        <authorList>
            <person name="Murali S."/>
            <person name="Richards S."/>
            <person name="Bandaranaike D."/>
            <person name="Bellair M."/>
            <person name="Blankenburg K."/>
            <person name="Chao H."/>
            <person name="Dinh H."/>
            <person name="Doddapaneni H."/>
            <person name="Dugan-Rocha S."/>
            <person name="Elkadiri S."/>
            <person name="Gnanaolivu R."/>
            <person name="Hernandez B."/>
            <person name="Skinner E."/>
            <person name="Javaid M."/>
            <person name="Lee S."/>
            <person name="Li M."/>
            <person name="Ming W."/>
            <person name="Munidasa M."/>
            <person name="Muniz J."/>
            <person name="Nguyen L."/>
            <person name="Hughes D."/>
            <person name="Osuji N."/>
            <person name="Pu L.-L."/>
            <person name="Puazo M."/>
            <person name="Qu C."/>
            <person name="Quiroz J."/>
            <person name="Raj R."/>
            <person name="Weissenberger G."/>
            <person name="Xin Y."/>
            <person name="Zou X."/>
            <person name="Han Y."/>
            <person name="Worley K."/>
            <person name="Muzny D."/>
            <person name="Gibbs R."/>
        </authorList>
    </citation>
    <scope>NUCLEOTIDE SEQUENCE</scope>
    <source>
        <strain evidence="1">Sampled in the wild</strain>
    </source>
</reference>
<organism evidence="1 2">
    <name type="scientific">Ladona fulva</name>
    <name type="common">Scarce chaser dragonfly</name>
    <name type="synonym">Libellula fulva</name>
    <dbReference type="NCBI Taxonomy" id="123851"/>
    <lineage>
        <taxon>Eukaryota</taxon>
        <taxon>Metazoa</taxon>
        <taxon>Ecdysozoa</taxon>
        <taxon>Arthropoda</taxon>
        <taxon>Hexapoda</taxon>
        <taxon>Insecta</taxon>
        <taxon>Pterygota</taxon>
        <taxon>Palaeoptera</taxon>
        <taxon>Odonata</taxon>
        <taxon>Epiprocta</taxon>
        <taxon>Anisoptera</taxon>
        <taxon>Libelluloidea</taxon>
        <taxon>Libellulidae</taxon>
        <taxon>Ladona</taxon>
    </lineage>
</organism>
<dbReference type="OrthoDB" id="8693905at2759"/>
<protein>
    <submittedName>
        <fullName evidence="1">Uncharacterized protein</fullName>
    </submittedName>
</protein>
<sequence length="144" mass="15396">MAQHLAPSVNCSLDDIDLNALKDPAGIFELIEVVGNGTYGQVYKPNSGDGEGRRSHYPCGLGVRREVGWAPLVPLNPSQVSGLVEPLGHSPYFARAPPCRQVTPRRRSFPAVLSADRSGCCGPGSSFAPRPVPCRPHVTFFASN</sequence>
<evidence type="ECO:0000313" key="1">
    <source>
        <dbReference type="EMBL" id="KAG8221910.1"/>
    </source>
</evidence>
<keyword evidence="2" id="KW-1185">Reference proteome</keyword>
<accession>A0A8K0JU19</accession>